<evidence type="ECO:0000256" key="4">
    <source>
        <dbReference type="SAM" id="Phobius"/>
    </source>
</evidence>
<dbReference type="Pfam" id="PF14905">
    <property type="entry name" value="OMP_b-brl_3"/>
    <property type="match status" value="1"/>
</dbReference>
<dbReference type="PANTHER" id="PTHR40980">
    <property type="entry name" value="PLUG DOMAIN-CONTAINING PROTEIN"/>
    <property type="match status" value="1"/>
</dbReference>
<keyword evidence="7" id="KW-1185">Reference proteome</keyword>
<evidence type="ECO:0000256" key="2">
    <source>
        <dbReference type="ARBA" id="ARBA00023136"/>
    </source>
</evidence>
<name>W7Y0A3_9BACT</name>
<reference evidence="6 7" key="1">
    <citation type="journal article" date="2014" name="Genome Announc.">
        <title>Draft Genome Sequence of Cytophaga fermentans JCM 21142T, a Facultative Anaerobe Isolated from Marine Mud.</title>
        <authorList>
            <person name="Starns D."/>
            <person name="Oshima K."/>
            <person name="Suda W."/>
            <person name="Iino T."/>
            <person name="Yuki M."/>
            <person name="Inoue J."/>
            <person name="Kitamura K."/>
            <person name="Iida T."/>
            <person name="Darby A."/>
            <person name="Hattori M."/>
            <person name="Ohkuma M."/>
        </authorList>
    </citation>
    <scope>NUCLEOTIDE SEQUENCE [LARGE SCALE GENOMIC DNA]</scope>
    <source>
        <strain evidence="6 7">JCM 21142</strain>
    </source>
</reference>
<dbReference type="InterPro" id="IPR008969">
    <property type="entry name" value="CarboxyPept-like_regulatory"/>
</dbReference>
<dbReference type="InterPro" id="IPR036942">
    <property type="entry name" value="Beta-barrel_TonB_sf"/>
</dbReference>
<dbReference type="AlphaFoldDB" id="W7Y0A3"/>
<dbReference type="InterPro" id="IPR041700">
    <property type="entry name" value="OMP_b-brl_3"/>
</dbReference>
<comment type="caution">
    <text evidence="6">The sequence shown here is derived from an EMBL/GenBank/DDBJ whole genome shotgun (WGS) entry which is preliminary data.</text>
</comment>
<dbReference type="Gene3D" id="2.40.170.20">
    <property type="entry name" value="TonB-dependent receptor, beta-barrel domain"/>
    <property type="match status" value="1"/>
</dbReference>
<dbReference type="PANTHER" id="PTHR40980:SF4">
    <property type="entry name" value="TONB-DEPENDENT RECEPTOR-LIKE BETA-BARREL DOMAIN-CONTAINING PROTEIN"/>
    <property type="match status" value="1"/>
</dbReference>
<feature type="domain" description="Outer membrane protein beta-barrel" evidence="5">
    <location>
        <begin position="392"/>
        <end position="799"/>
    </location>
</feature>
<dbReference type="STRING" id="869213.GCA_000517085_00197"/>
<keyword evidence="6" id="KW-0675">Receptor</keyword>
<keyword evidence="2 4" id="KW-0472">Membrane</keyword>
<proteinExistence type="predicted"/>
<accession>W7Y0A3</accession>
<evidence type="ECO:0000313" key="7">
    <source>
        <dbReference type="Proteomes" id="UP000019402"/>
    </source>
</evidence>
<evidence type="ECO:0000256" key="3">
    <source>
        <dbReference type="ARBA" id="ARBA00023237"/>
    </source>
</evidence>
<evidence type="ECO:0000259" key="5">
    <source>
        <dbReference type="Pfam" id="PF14905"/>
    </source>
</evidence>
<dbReference type="eggNOG" id="COG4771">
    <property type="taxonomic scope" value="Bacteria"/>
</dbReference>
<dbReference type="Proteomes" id="UP000019402">
    <property type="component" value="Unassembled WGS sequence"/>
</dbReference>
<dbReference type="SUPFAM" id="SSF49464">
    <property type="entry name" value="Carboxypeptidase regulatory domain-like"/>
    <property type="match status" value="1"/>
</dbReference>
<feature type="transmembrane region" description="Helical" evidence="4">
    <location>
        <begin position="12"/>
        <end position="34"/>
    </location>
</feature>
<dbReference type="EMBL" id="BAMD01000043">
    <property type="protein sequence ID" value="GAF04340.1"/>
    <property type="molecule type" value="Genomic_DNA"/>
</dbReference>
<keyword evidence="3" id="KW-0998">Cell outer membrane</keyword>
<dbReference type="InterPro" id="IPR037066">
    <property type="entry name" value="Plug_dom_sf"/>
</dbReference>
<keyword evidence="4" id="KW-0812">Transmembrane</keyword>
<evidence type="ECO:0000313" key="6">
    <source>
        <dbReference type="EMBL" id="GAF04340.1"/>
    </source>
</evidence>
<evidence type="ECO:0000256" key="1">
    <source>
        <dbReference type="ARBA" id="ARBA00004442"/>
    </source>
</evidence>
<organism evidence="6 7">
    <name type="scientific">Saccharicrinis fermentans DSM 9555 = JCM 21142</name>
    <dbReference type="NCBI Taxonomy" id="869213"/>
    <lineage>
        <taxon>Bacteria</taxon>
        <taxon>Pseudomonadati</taxon>
        <taxon>Bacteroidota</taxon>
        <taxon>Bacteroidia</taxon>
        <taxon>Marinilabiliales</taxon>
        <taxon>Marinilabiliaceae</taxon>
        <taxon>Saccharicrinis</taxon>
    </lineage>
</organism>
<dbReference type="GO" id="GO:0009279">
    <property type="term" value="C:cell outer membrane"/>
    <property type="evidence" value="ECO:0007669"/>
    <property type="project" value="UniProtKB-SubCell"/>
</dbReference>
<protein>
    <submittedName>
        <fullName evidence="6">Outer membrane cobalamin receptor protein</fullName>
    </submittedName>
</protein>
<comment type="subcellular location">
    <subcellularLocation>
        <location evidence="1">Cell outer membrane</location>
    </subcellularLocation>
</comment>
<gene>
    <name evidence="6" type="ORF">JCM21142_73043</name>
</gene>
<dbReference type="SUPFAM" id="SSF56935">
    <property type="entry name" value="Porins"/>
    <property type="match status" value="1"/>
</dbReference>
<keyword evidence="4" id="KW-1133">Transmembrane helix</keyword>
<sequence length="807" mass="92194">MVNILRDNKYFSASILLYMRYIFIVLSLCIYPLMMVGQSSNSLKGNLTTPRGKEIPFANITLHSQGSEEILQGTVSDEWGAFCFQGLVEGYYSIQAFFVGFEPFKLDSVLVISGVNDLKTLQMKRKATRLEEVTVVSEKSAVENHPGKVVYNIGTGTNAGENALDVFKNIPSLGLDMDDNVTMKGTKATILIDGVESDLADMLDQLPSDVIASIEVISNPSAKYDSKNGGGVINIKLKEDRISGYNHKYNVGYGWPERYTLTGGSGINSGKWNVGISASLKGEPKEDDRITDRTIFTDQGNKYLHQEQHKLRDQKTFFMRGNAKYRFSKKSNASFQVLYQHKNAPQTVRYTSSSFNNDSVLYNYTDNLREEENRSDLLEFKVGWNKVFNQLDDHRLMVQTKYSTSNPLLDYVRTTQPLNPDSHVALPNYSQEVRAGDDVNRSGIIKVDYERPLNEQWKLELGAQLNLRHFEQDKRSDKTNYNAPNDIKNENYSEVNFKFDEIKPGVYAVLNGAKGKYNFSLGLRLESNYLNQYLYDLDSTITNTIITYSPSFLIEKKIDKNYTMGLSYTRREKVPNYKQLNPISLSFGGYYRNSGNPNLQSQQTQSLDFHHHLTYKKTTISGSVFVRHISHLIGTYYTFTEEEGHIITNSTVENLGSMMNLGVEIASSLPWGKFVFRPSVISYYKILDGEKLSHSLDKEEMYLMAKLSSSYHVNKKLSFQLSGNYDGADISAQGRRLAYYFINWSTKYKVMNNKGAIQLKVNDVFDSYDYKKVINQRQDQINHQYYNPLAQYVYLAFSYRFSTMKKK</sequence>
<dbReference type="Pfam" id="PF13620">
    <property type="entry name" value="CarboxypepD_reg"/>
    <property type="match status" value="1"/>
</dbReference>
<dbReference type="Gene3D" id="2.170.130.10">
    <property type="entry name" value="TonB-dependent receptor, plug domain"/>
    <property type="match status" value="1"/>
</dbReference>